<comment type="cofactor">
    <cofactor evidence="8">
        <name>(R)-lipoate</name>
        <dbReference type="ChEBI" id="CHEBI:83088"/>
    </cofactor>
    <text evidence="8">Binds 2 lipoyl cofactors covalently.</text>
</comment>
<dbReference type="GO" id="GO:0004742">
    <property type="term" value="F:dihydrolipoyllysine-residue acetyltransferase activity"/>
    <property type="evidence" value="ECO:0007669"/>
    <property type="project" value="UniProtKB-UniRule"/>
</dbReference>
<dbReference type="Pfam" id="PF00198">
    <property type="entry name" value="2-oxoacid_dh"/>
    <property type="match status" value="1"/>
</dbReference>
<dbReference type="InterPro" id="IPR006257">
    <property type="entry name" value="LAT1"/>
</dbReference>
<evidence type="ECO:0000259" key="10">
    <source>
        <dbReference type="PROSITE" id="PS50968"/>
    </source>
</evidence>
<dbReference type="InterPro" id="IPR000089">
    <property type="entry name" value="Biotin_lipoyl"/>
</dbReference>
<dbReference type="Gene3D" id="3.30.559.10">
    <property type="entry name" value="Chloramphenicol acetyltransferase-like domain"/>
    <property type="match status" value="1"/>
</dbReference>
<keyword evidence="5 8" id="KW-0012">Acyltransferase</keyword>
<feature type="compositionally biased region" description="Low complexity" evidence="9">
    <location>
        <begin position="323"/>
        <end position="347"/>
    </location>
</feature>
<protein>
    <recommendedName>
        <fullName evidence="8">Acetyltransferase component of pyruvate dehydrogenase complex</fullName>
        <ecNumber evidence="8">2.3.1.12</ecNumber>
    </recommendedName>
</protein>
<dbReference type="Gene3D" id="2.40.50.100">
    <property type="match status" value="2"/>
</dbReference>
<comment type="subunit">
    <text evidence="2">Forms a 24-polypeptide structural core with octahedral symmetry.</text>
</comment>
<feature type="domain" description="Lipoyl-binding" evidence="10">
    <location>
        <begin position="142"/>
        <end position="217"/>
    </location>
</feature>
<evidence type="ECO:0000256" key="6">
    <source>
        <dbReference type="ARBA" id="ARBA00025211"/>
    </source>
</evidence>
<dbReference type="GO" id="GO:0045254">
    <property type="term" value="C:pyruvate dehydrogenase complex"/>
    <property type="evidence" value="ECO:0007669"/>
    <property type="project" value="UniProtKB-UniRule"/>
</dbReference>
<dbReference type="RefSeq" id="WP_116545171.1">
    <property type="nucleotide sequence ID" value="NZ_QEKI01000020.1"/>
</dbReference>
<dbReference type="InterPro" id="IPR011053">
    <property type="entry name" value="Single_hybrid_motif"/>
</dbReference>
<evidence type="ECO:0000256" key="3">
    <source>
        <dbReference type="ARBA" id="ARBA00022679"/>
    </source>
</evidence>
<dbReference type="Pfam" id="PF02817">
    <property type="entry name" value="E3_binding"/>
    <property type="match status" value="1"/>
</dbReference>
<dbReference type="NCBIfam" id="TIGR01349">
    <property type="entry name" value="PDHac_trf_mito"/>
    <property type="match status" value="1"/>
</dbReference>
<keyword evidence="3 8" id="KW-0808">Transferase</keyword>
<reference evidence="12 13" key="1">
    <citation type="submission" date="2018-04" db="EMBL/GenBank/DDBJ databases">
        <title>Genomic Encyclopedia of Type Strains, Phase IV (KMG-IV): sequencing the most valuable type-strain genomes for metagenomic binning, comparative biology and taxonomic classification.</title>
        <authorList>
            <person name="Goeker M."/>
        </authorList>
    </citation>
    <scope>NUCLEOTIDE SEQUENCE [LARGE SCALE GENOMIC DNA]</scope>
    <source>
        <strain evidence="12 13">DSM 100231</strain>
    </source>
</reference>
<comment type="function">
    <text evidence="6">The pyruvate dehydrogenase complex catalyzes the overall conversion of pyruvate to acetyl-CoA and CO(2). It contains multiple copies of three enzymatic components: pyruvate dehydrogenase (E1), dihydrolipoamide acetyltransferase (E2) and lipoamide dehydrogenase (E3).</text>
</comment>
<name>A0A2U1AND1_9BACT</name>
<dbReference type="FunFam" id="3.30.559.10:FF:000003">
    <property type="entry name" value="Acetyltransferase component of pyruvate dehydrogenase complex"/>
    <property type="match status" value="1"/>
</dbReference>
<evidence type="ECO:0000256" key="2">
    <source>
        <dbReference type="ARBA" id="ARBA00011484"/>
    </source>
</evidence>
<feature type="region of interest" description="Disordered" evidence="9">
    <location>
        <begin position="323"/>
        <end position="351"/>
    </location>
</feature>
<dbReference type="CDD" id="cd06849">
    <property type="entry name" value="lipoyl_domain"/>
    <property type="match status" value="2"/>
</dbReference>
<feature type="region of interest" description="Disordered" evidence="9">
    <location>
        <begin position="230"/>
        <end position="286"/>
    </location>
</feature>
<evidence type="ECO:0000256" key="5">
    <source>
        <dbReference type="ARBA" id="ARBA00023315"/>
    </source>
</evidence>
<dbReference type="PANTHER" id="PTHR23151:SF90">
    <property type="entry name" value="DIHYDROLIPOYLLYSINE-RESIDUE ACETYLTRANSFERASE COMPONENT OF PYRUVATE DEHYDROGENASE COMPLEX, MITOCHONDRIAL-RELATED"/>
    <property type="match status" value="1"/>
</dbReference>
<feature type="compositionally biased region" description="Basic and acidic residues" evidence="9">
    <location>
        <begin position="97"/>
        <end position="122"/>
    </location>
</feature>
<evidence type="ECO:0000313" key="13">
    <source>
        <dbReference type="Proteomes" id="UP000245466"/>
    </source>
</evidence>
<evidence type="ECO:0000256" key="4">
    <source>
        <dbReference type="ARBA" id="ARBA00022823"/>
    </source>
</evidence>
<dbReference type="SUPFAM" id="SSF52777">
    <property type="entry name" value="CoA-dependent acyltransferases"/>
    <property type="match status" value="1"/>
</dbReference>
<keyword evidence="4 8" id="KW-0450">Lipoyl</keyword>
<dbReference type="InterPro" id="IPR001078">
    <property type="entry name" value="2-oxoacid_DH_actylTfrase"/>
</dbReference>
<dbReference type="Gene3D" id="4.10.320.10">
    <property type="entry name" value="E3-binding domain"/>
    <property type="match status" value="1"/>
</dbReference>
<dbReference type="PANTHER" id="PTHR23151">
    <property type="entry name" value="DIHYDROLIPOAMIDE ACETYL/SUCCINYL-TRANSFERASE-RELATED"/>
    <property type="match status" value="1"/>
</dbReference>
<dbReference type="Pfam" id="PF00364">
    <property type="entry name" value="Biotin_lipoyl"/>
    <property type="match status" value="2"/>
</dbReference>
<feature type="region of interest" description="Disordered" evidence="9">
    <location>
        <begin position="87"/>
        <end position="135"/>
    </location>
</feature>
<dbReference type="InterPro" id="IPR045257">
    <property type="entry name" value="E2/Pdx1"/>
</dbReference>
<dbReference type="GO" id="GO:0006086">
    <property type="term" value="P:pyruvate decarboxylation to acetyl-CoA"/>
    <property type="evidence" value="ECO:0007669"/>
    <property type="project" value="InterPro"/>
</dbReference>
<dbReference type="EC" id="2.3.1.12" evidence="8"/>
<dbReference type="InterPro" id="IPR003016">
    <property type="entry name" value="2-oxoA_DH_lipoyl-BS"/>
</dbReference>
<dbReference type="EMBL" id="QEKI01000020">
    <property type="protein sequence ID" value="PVY37914.1"/>
    <property type="molecule type" value="Genomic_DNA"/>
</dbReference>
<dbReference type="InterPro" id="IPR036625">
    <property type="entry name" value="E3-bd_dom_sf"/>
</dbReference>
<feature type="compositionally biased region" description="Basic and acidic residues" evidence="9">
    <location>
        <begin position="248"/>
        <end position="262"/>
    </location>
</feature>
<dbReference type="OrthoDB" id="9805770at2"/>
<dbReference type="AlphaFoldDB" id="A0A2U1AND1"/>
<dbReference type="Proteomes" id="UP000245466">
    <property type="component" value="Unassembled WGS sequence"/>
</dbReference>
<gene>
    <name evidence="12" type="ORF">C8E01_12016</name>
</gene>
<dbReference type="InterPro" id="IPR004167">
    <property type="entry name" value="PSBD"/>
</dbReference>
<accession>A0A2U1AND1</accession>
<evidence type="ECO:0000256" key="9">
    <source>
        <dbReference type="SAM" id="MobiDB-lite"/>
    </source>
</evidence>
<comment type="similarity">
    <text evidence="1 8">Belongs to the 2-oxoacid dehydrogenase family.</text>
</comment>
<feature type="domain" description="Lipoyl-binding" evidence="10">
    <location>
        <begin position="2"/>
        <end position="77"/>
    </location>
</feature>
<dbReference type="PROSITE" id="PS00189">
    <property type="entry name" value="LIPOYL"/>
    <property type="match status" value="2"/>
</dbReference>
<evidence type="ECO:0000256" key="7">
    <source>
        <dbReference type="ARBA" id="ARBA00048370"/>
    </source>
</evidence>
<dbReference type="InterPro" id="IPR023213">
    <property type="entry name" value="CAT-like_dom_sf"/>
</dbReference>
<dbReference type="SUPFAM" id="SSF47005">
    <property type="entry name" value="Peripheral subunit-binding domain of 2-oxo acid dehydrogenase complex"/>
    <property type="match status" value="1"/>
</dbReference>
<dbReference type="SUPFAM" id="SSF51230">
    <property type="entry name" value="Single hybrid motif"/>
    <property type="match status" value="2"/>
</dbReference>
<feature type="domain" description="Peripheral subunit-binding (PSBD)" evidence="11">
    <location>
        <begin position="282"/>
        <end position="319"/>
    </location>
</feature>
<comment type="catalytic activity">
    <reaction evidence="7 8">
        <text>N(6)-[(R)-dihydrolipoyl]-L-lysyl-[protein] + acetyl-CoA = N(6)-[(R)-S(8)-acetyldihydrolipoyl]-L-lysyl-[protein] + CoA</text>
        <dbReference type="Rhea" id="RHEA:17017"/>
        <dbReference type="Rhea" id="RHEA-COMP:10475"/>
        <dbReference type="Rhea" id="RHEA-COMP:10478"/>
        <dbReference type="ChEBI" id="CHEBI:57287"/>
        <dbReference type="ChEBI" id="CHEBI:57288"/>
        <dbReference type="ChEBI" id="CHEBI:83100"/>
        <dbReference type="ChEBI" id="CHEBI:83111"/>
        <dbReference type="EC" id="2.3.1.12"/>
    </reaction>
</comment>
<evidence type="ECO:0000259" key="11">
    <source>
        <dbReference type="PROSITE" id="PS51826"/>
    </source>
</evidence>
<evidence type="ECO:0000256" key="8">
    <source>
        <dbReference type="RuleBase" id="RU361137"/>
    </source>
</evidence>
<proteinExistence type="inferred from homology"/>
<evidence type="ECO:0000313" key="12">
    <source>
        <dbReference type="EMBL" id="PVY37914.1"/>
    </source>
</evidence>
<organism evidence="12 13">
    <name type="scientific">Pontibacter virosus</name>
    <dbReference type="NCBI Taxonomy" id="1765052"/>
    <lineage>
        <taxon>Bacteria</taxon>
        <taxon>Pseudomonadati</taxon>
        <taxon>Bacteroidota</taxon>
        <taxon>Cytophagia</taxon>
        <taxon>Cytophagales</taxon>
        <taxon>Hymenobacteraceae</taxon>
        <taxon>Pontibacter</taxon>
    </lineage>
</organism>
<comment type="caution">
    <text evidence="12">The sequence shown here is derived from an EMBL/GenBank/DDBJ whole genome shotgun (WGS) entry which is preliminary data.</text>
</comment>
<dbReference type="PROSITE" id="PS51826">
    <property type="entry name" value="PSBD"/>
    <property type="match status" value="1"/>
</dbReference>
<keyword evidence="13" id="KW-1185">Reference proteome</keyword>
<keyword evidence="12" id="KW-0670">Pyruvate</keyword>
<sequence>MAEVIRMPKMSDTMTEGVIASWLKKVGDKVSAGDILAEVETDKATMELESYEDGTLLHIGPQKGDSVPIDAVIAIIGKEGEDISGLLGEAGGSAKPAAKEDKEASKEEVKEAPKQEEKKEAAPAKSDTPAAKTSVDTSNIKANVIRMPKMSDTMTEGVLVSWLKKVGDKVSSGDVLAEVETDKATMELESYEDGTLLYTGVNAGDSVAIDAIIAIIGDKDADFQALLDAEGGQEERSREENAQSDENIEARTEATTEDKVQETEVPAGETEQVAAEGNGRIKASPLAKKVAKEKGIKLNQIKGSGEGGRIVLRDVENFTPSAAPAAPQKEAAKAPAAPTAQAIPGAPSDSYEEVNVSQMRKVIARRLAESKFSAPHFYLTMEIDMDKAMEARVSINEVSPVKVSFNDLVIKAAAAALRQHPAVNSSWLGDKIRYNKHINIGVAVAVEEGLLVPVVRNADYKSLSAIAAEVKDLGGKAKSKKLQPSDWEGNTFTISNLGMFGIEEFTAIINPPDACIMAVGGIKQTPVVRDGQIRIGNVMKVTLSCDHRVVDGAVGSAFLQTFKNLLENPVRILV</sequence>
<dbReference type="PROSITE" id="PS50968">
    <property type="entry name" value="BIOTINYL_LIPOYL"/>
    <property type="match status" value="2"/>
</dbReference>
<evidence type="ECO:0000256" key="1">
    <source>
        <dbReference type="ARBA" id="ARBA00007317"/>
    </source>
</evidence>